<protein>
    <submittedName>
        <fullName evidence="1">Uncharacterized protein</fullName>
    </submittedName>
</protein>
<reference evidence="1 2" key="1">
    <citation type="journal article" date="2019" name="Nat. Ecol. Evol.">
        <title>Megaphylogeny resolves global patterns of mushroom evolution.</title>
        <authorList>
            <person name="Varga T."/>
            <person name="Krizsan K."/>
            <person name="Foldi C."/>
            <person name="Dima B."/>
            <person name="Sanchez-Garcia M."/>
            <person name="Sanchez-Ramirez S."/>
            <person name="Szollosi G.J."/>
            <person name="Szarkandi J.G."/>
            <person name="Papp V."/>
            <person name="Albert L."/>
            <person name="Andreopoulos W."/>
            <person name="Angelini C."/>
            <person name="Antonin V."/>
            <person name="Barry K.W."/>
            <person name="Bougher N.L."/>
            <person name="Buchanan P."/>
            <person name="Buyck B."/>
            <person name="Bense V."/>
            <person name="Catcheside P."/>
            <person name="Chovatia M."/>
            <person name="Cooper J."/>
            <person name="Damon W."/>
            <person name="Desjardin D."/>
            <person name="Finy P."/>
            <person name="Geml J."/>
            <person name="Haridas S."/>
            <person name="Hughes K."/>
            <person name="Justo A."/>
            <person name="Karasinski D."/>
            <person name="Kautmanova I."/>
            <person name="Kiss B."/>
            <person name="Kocsube S."/>
            <person name="Kotiranta H."/>
            <person name="LaButti K.M."/>
            <person name="Lechner B.E."/>
            <person name="Liimatainen K."/>
            <person name="Lipzen A."/>
            <person name="Lukacs Z."/>
            <person name="Mihaltcheva S."/>
            <person name="Morgado L.N."/>
            <person name="Niskanen T."/>
            <person name="Noordeloos M.E."/>
            <person name="Ohm R.A."/>
            <person name="Ortiz-Santana B."/>
            <person name="Ovrebo C."/>
            <person name="Racz N."/>
            <person name="Riley R."/>
            <person name="Savchenko A."/>
            <person name="Shiryaev A."/>
            <person name="Soop K."/>
            <person name="Spirin V."/>
            <person name="Szebenyi C."/>
            <person name="Tomsovsky M."/>
            <person name="Tulloss R.E."/>
            <person name="Uehling J."/>
            <person name="Grigoriev I.V."/>
            <person name="Vagvolgyi C."/>
            <person name="Papp T."/>
            <person name="Martin F.M."/>
            <person name="Miettinen O."/>
            <person name="Hibbett D.S."/>
            <person name="Nagy L.G."/>
        </authorList>
    </citation>
    <scope>NUCLEOTIDE SEQUENCE [LARGE SCALE GENOMIC DNA]</scope>
    <source>
        <strain evidence="1 2">CBS 166.37</strain>
    </source>
</reference>
<dbReference type="AlphaFoldDB" id="A0A5C3LXY5"/>
<proteinExistence type="predicted"/>
<dbReference type="EMBL" id="ML213645">
    <property type="protein sequence ID" value="TFK33621.1"/>
    <property type="molecule type" value="Genomic_DNA"/>
</dbReference>
<name>A0A5C3LXY5_9AGAR</name>
<accession>A0A5C3LXY5</accession>
<feature type="non-terminal residue" evidence="1">
    <location>
        <position position="205"/>
    </location>
</feature>
<dbReference type="Proteomes" id="UP000308652">
    <property type="component" value="Unassembled WGS sequence"/>
</dbReference>
<keyword evidence="2" id="KW-1185">Reference proteome</keyword>
<evidence type="ECO:0000313" key="1">
    <source>
        <dbReference type="EMBL" id="TFK33621.1"/>
    </source>
</evidence>
<dbReference type="STRING" id="68775.A0A5C3LXY5"/>
<evidence type="ECO:0000313" key="2">
    <source>
        <dbReference type="Proteomes" id="UP000308652"/>
    </source>
</evidence>
<dbReference type="OrthoDB" id="3222453at2759"/>
<sequence>MGAELFGRFSSDCEVYVSQMMLTRLGYPLWRPTPDENLPMPYRVHGLSIGDFGCINDDGGFDYFFNALYDETHARQSTTIPPNFDPWPQPANSIPNVRLAIADNVLTHDIFVSKYSIHCDTHEPGAILLLPDGAYQEDLRIYTNLKKYIAEHAENWYAYIKTDLGFPIDRDSLYFITGFTKAKTWGIASYGSTSPKEDIALEFRS</sequence>
<organism evidence="1 2">
    <name type="scientific">Crucibulum laeve</name>
    <dbReference type="NCBI Taxonomy" id="68775"/>
    <lineage>
        <taxon>Eukaryota</taxon>
        <taxon>Fungi</taxon>
        <taxon>Dikarya</taxon>
        <taxon>Basidiomycota</taxon>
        <taxon>Agaricomycotina</taxon>
        <taxon>Agaricomycetes</taxon>
        <taxon>Agaricomycetidae</taxon>
        <taxon>Agaricales</taxon>
        <taxon>Agaricineae</taxon>
        <taxon>Nidulariaceae</taxon>
        <taxon>Crucibulum</taxon>
    </lineage>
</organism>
<gene>
    <name evidence="1" type="ORF">BDQ12DRAFT_657800</name>
</gene>